<evidence type="ECO:0000313" key="3">
    <source>
        <dbReference type="Proteomes" id="UP000075238"/>
    </source>
</evidence>
<dbReference type="EMBL" id="CP014844">
    <property type="protein sequence ID" value="AMR78054.1"/>
    <property type="molecule type" value="Genomic_DNA"/>
</dbReference>
<protein>
    <recommendedName>
        <fullName evidence="1">DUF5710 domain-containing protein</fullName>
    </recommendedName>
</protein>
<keyword evidence="3" id="KW-1185">Reference proteome</keyword>
<dbReference type="RefSeq" id="WP_062798883.1">
    <property type="nucleotide sequence ID" value="NZ_CP014844.1"/>
</dbReference>
<accession>A0A142JIZ2</accession>
<feature type="domain" description="DUF5710" evidence="1">
    <location>
        <begin position="354"/>
        <end position="394"/>
    </location>
</feature>
<name>A0A142JIZ2_9BURK</name>
<gene>
    <name evidence="2" type="ORF">A2G96_10030</name>
</gene>
<dbReference type="AlphaFoldDB" id="A0A142JIZ2"/>
<dbReference type="Pfam" id="PF18974">
    <property type="entry name" value="DUF5710"/>
    <property type="match status" value="1"/>
</dbReference>
<dbReference type="Proteomes" id="UP000075238">
    <property type="component" value="Chromosome 1"/>
</dbReference>
<dbReference type="InterPro" id="IPR043764">
    <property type="entry name" value="DUF5710"/>
</dbReference>
<reference evidence="2 3" key="1">
    <citation type="submission" date="2016-03" db="EMBL/GenBank/DDBJ databases">
        <title>Complete genome sequence of a novel chlorpyrifos degrading bacterium, Cupriavidus nantongensis sp. X1.</title>
        <authorList>
            <person name="Fang L."/>
        </authorList>
    </citation>
    <scope>NUCLEOTIDE SEQUENCE [LARGE SCALE GENOMIC DNA]</scope>
    <source>
        <strain evidence="2 3">X1</strain>
    </source>
</reference>
<evidence type="ECO:0000259" key="1">
    <source>
        <dbReference type="Pfam" id="PF18974"/>
    </source>
</evidence>
<dbReference type="OrthoDB" id="784829at2"/>
<sequence length="877" mass="94820">MDRIQEISPALADAQPALMAKEDARAAGYAHRLAIAKRFGERVEAGDAVFISGRTVSMGMPYTVSAGERRPIMGFNRWMLLQVMQDRGWSDSRFFTSQQISASGWSLRDNAQPVVLQFVNATDGTGTALAVPEVKRFAVFNAVHVEGVPAYEPAPKLSSKSLEAAMVAADFEPGTEILEALAAWVDTQYRELGGQDGQADQALAQALAMSAVLSEVDWQDAPGTAAQSALQRHVARWSSAEWVRDTVALIEADPSAFFDAVRVSELVASQVLIQTRVAHLELRTETDIQTARQEAVSTTLPQAEQFPEGQAVNEAKMELSQSGLAQTGSDRQAAKGITHSARVEAMFAEREAVLAVPFADKDRAKELGAVWYKPQMVWFVPKGLDVATFKEWDPRDNCLGKTAAEQEVIDSFRAAMKDMDLDVPDDIKADGKWHNVRTFSKKGPNKSGAYLLDLQGGRDGTPIGAINDKYTGESQSWRFDGPLLTPEQRARMRAEAVRRAELADRAVQRAQAVAAEHAAEIVAQGQPAAGHGYVRKKGIAAEGLVQVSGKVLLGYEEFIGENGKSAIREDQNYLIVPMRNAAGEIRAVQAINEDGTVKSFMRGAQKKGTMTVLGAPSLDALCAHAVASPDQAARAALFVEGFATGASVRQPTGLPVIVCFDAGNLEAVAAEASRKWPDNIVPIMAVDNDQFHVERALGYLAKDLGVNPNSQRGSMVEVLSGKYSSRMVSLGDAVADGEWHQAPKGRYCMSLEREHDSTEVRSISIEAVTQEGQRPVRLSFGNRGVEAGRAALDAFAGPAKEGEQEQGTTSRAVMLVPEFKSLQGRPTDWNDLAGSEGAQSVSRQVMSALGIPQQREVRRVVQSPARVVQHTSGAMER</sequence>
<proteinExistence type="predicted"/>
<dbReference type="STRING" id="1796606.A2G96_10030"/>
<evidence type="ECO:0000313" key="2">
    <source>
        <dbReference type="EMBL" id="AMR78054.1"/>
    </source>
</evidence>
<dbReference type="KEGG" id="cnan:A2G96_10030"/>
<organism evidence="2 3">
    <name type="scientific">Cupriavidus nantongensis</name>
    <dbReference type="NCBI Taxonomy" id="1796606"/>
    <lineage>
        <taxon>Bacteria</taxon>
        <taxon>Pseudomonadati</taxon>
        <taxon>Pseudomonadota</taxon>
        <taxon>Betaproteobacteria</taxon>
        <taxon>Burkholderiales</taxon>
        <taxon>Burkholderiaceae</taxon>
        <taxon>Cupriavidus</taxon>
    </lineage>
</organism>